<accession>A0A953M2E9</accession>
<feature type="chain" id="PRO_5037140354" evidence="1">
    <location>
        <begin position="25"/>
        <end position="126"/>
    </location>
</feature>
<proteinExistence type="predicted"/>
<evidence type="ECO:0000256" key="1">
    <source>
        <dbReference type="SAM" id="SignalP"/>
    </source>
</evidence>
<dbReference type="AlphaFoldDB" id="A0A953M2E9"/>
<dbReference type="Proteomes" id="UP000705867">
    <property type="component" value="Unassembled WGS sequence"/>
</dbReference>
<dbReference type="EMBL" id="JAIOIV010000127">
    <property type="protein sequence ID" value="MBZ0157710.1"/>
    <property type="molecule type" value="Genomic_DNA"/>
</dbReference>
<evidence type="ECO:0000313" key="3">
    <source>
        <dbReference type="Proteomes" id="UP000705867"/>
    </source>
</evidence>
<reference evidence="2" key="1">
    <citation type="journal article" date="2021" name="bioRxiv">
        <title>Unraveling nitrogen, sulfur and carbon metabolic pathways and microbial community transcriptional responses to substrate deprivation and toxicity stresses in a bioreactor mimicking anoxic brackish coastal sediment conditions.</title>
        <authorList>
            <person name="Martins P.D."/>
            <person name="Echeveste M.J."/>
            <person name="Arshad A."/>
            <person name="Kurth J."/>
            <person name="Ouboter H."/>
            <person name="Jetten M.S.M."/>
            <person name="Welte C.U."/>
        </authorList>
    </citation>
    <scope>NUCLEOTIDE SEQUENCE</scope>
    <source>
        <strain evidence="2">MAG_39</strain>
    </source>
</reference>
<feature type="signal peptide" evidence="1">
    <location>
        <begin position="1"/>
        <end position="24"/>
    </location>
</feature>
<keyword evidence="1" id="KW-0732">Signal</keyword>
<sequence>MKRIGLLVAAVSLLSLATTSEAFFDSLVKSAAGKVAEEAVKGMSKKMDEAAKPQADGTAPAAQAVSTQPAKALFDAAECRKGQLVNPYFLMLHNNFLDTATADMGDQKCISAATLRQYTERYITGK</sequence>
<evidence type="ECO:0000313" key="2">
    <source>
        <dbReference type="EMBL" id="MBZ0157710.1"/>
    </source>
</evidence>
<protein>
    <submittedName>
        <fullName evidence="2">Uncharacterized protein</fullName>
    </submittedName>
</protein>
<name>A0A953M2E9_9BACT</name>
<organism evidence="2 3">
    <name type="scientific">Candidatus Nitrobium versatile</name>
    <dbReference type="NCBI Taxonomy" id="2884831"/>
    <lineage>
        <taxon>Bacteria</taxon>
        <taxon>Pseudomonadati</taxon>
        <taxon>Nitrospirota</taxon>
        <taxon>Nitrospiria</taxon>
        <taxon>Nitrospirales</taxon>
        <taxon>Nitrospiraceae</taxon>
        <taxon>Candidatus Nitrobium</taxon>
    </lineage>
</organism>
<gene>
    <name evidence="2" type="ORF">K8I29_16060</name>
</gene>
<comment type="caution">
    <text evidence="2">The sequence shown here is derived from an EMBL/GenBank/DDBJ whole genome shotgun (WGS) entry which is preliminary data.</text>
</comment>
<reference evidence="2" key="2">
    <citation type="submission" date="2021-08" db="EMBL/GenBank/DDBJ databases">
        <authorList>
            <person name="Dalcin Martins P."/>
        </authorList>
    </citation>
    <scope>NUCLEOTIDE SEQUENCE</scope>
    <source>
        <strain evidence="2">MAG_39</strain>
    </source>
</reference>